<keyword evidence="4" id="KW-1003">Cell membrane</keyword>
<evidence type="ECO:0000313" key="9">
    <source>
        <dbReference type="EMBL" id="AKH37918.1"/>
    </source>
</evidence>
<organism evidence="9 11">
    <name type="scientific">Nitrosomonas communis</name>
    <dbReference type="NCBI Taxonomy" id="44574"/>
    <lineage>
        <taxon>Bacteria</taxon>
        <taxon>Pseudomonadati</taxon>
        <taxon>Pseudomonadota</taxon>
        <taxon>Betaproteobacteria</taxon>
        <taxon>Nitrosomonadales</taxon>
        <taxon>Nitrosomonadaceae</taxon>
        <taxon>Nitrosomonas</taxon>
    </lineage>
</organism>
<protein>
    <submittedName>
        <fullName evidence="9">C4-dicarboxylate transporter</fullName>
    </submittedName>
    <submittedName>
        <fullName evidence="10">Tellurite resistance protein TehA-like permease</fullName>
    </submittedName>
</protein>
<feature type="transmembrane region" description="Helical" evidence="8">
    <location>
        <begin position="107"/>
        <end position="133"/>
    </location>
</feature>
<evidence type="ECO:0000256" key="2">
    <source>
        <dbReference type="ARBA" id="ARBA00008566"/>
    </source>
</evidence>
<keyword evidence="11" id="KW-1185">Reference proteome</keyword>
<reference evidence="10 12" key="3">
    <citation type="submission" date="2019-07" db="EMBL/GenBank/DDBJ databases">
        <title>Active sludge and wastewater microbial communities from Klosterneuburg, Austria.</title>
        <authorList>
            <person name="Wagner M."/>
        </authorList>
    </citation>
    <scope>NUCLEOTIDE SEQUENCE [LARGE SCALE GENOMIC DNA]</scope>
    <source>
        <strain evidence="10 12">Nm2</strain>
    </source>
</reference>
<dbReference type="InterPro" id="IPR051629">
    <property type="entry name" value="Sulfite_efflux_TDT"/>
</dbReference>
<proteinExistence type="inferred from homology"/>
<evidence type="ECO:0000256" key="6">
    <source>
        <dbReference type="ARBA" id="ARBA00022989"/>
    </source>
</evidence>
<dbReference type="GO" id="GO:0000319">
    <property type="term" value="F:sulfite transmembrane transporter activity"/>
    <property type="evidence" value="ECO:0007669"/>
    <property type="project" value="TreeGrafter"/>
</dbReference>
<dbReference type="Proteomes" id="UP000324176">
    <property type="component" value="Unassembled WGS sequence"/>
</dbReference>
<keyword evidence="7 8" id="KW-0472">Membrane</keyword>
<feature type="transmembrane region" description="Helical" evidence="8">
    <location>
        <begin position="343"/>
        <end position="367"/>
    </location>
</feature>
<dbReference type="EMBL" id="CP011451">
    <property type="protein sequence ID" value="AKH37918.1"/>
    <property type="molecule type" value="Genomic_DNA"/>
</dbReference>
<evidence type="ECO:0000256" key="8">
    <source>
        <dbReference type="SAM" id="Phobius"/>
    </source>
</evidence>
<dbReference type="AlphaFoldDB" id="A0A0F7KFH7"/>
<evidence type="ECO:0000313" key="11">
    <source>
        <dbReference type="Proteomes" id="UP000034156"/>
    </source>
</evidence>
<reference evidence="11" key="1">
    <citation type="submission" date="2015-05" db="EMBL/GenBank/DDBJ databases">
        <title>Draft genome of Nitrosomonas communis strain Nm2.</title>
        <authorList>
            <person name="Kozlowski J.A."/>
            <person name="Kits K.D."/>
            <person name="Stein L.Y."/>
        </authorList>
    </citation>
    <scope>NUCLEOTIDE SEQUENCE [LARGE SCALE GENOMIC DNA]</scope>
    <source>
        <strain evidence="11">Nm2</strain>
    </source>
</reference>
<name>A0A0F7KFH7_9PROT</name>
<keyword evidence="6 8" id="KW-1133">Transmembrane helix</keyword>
<evidence type="ECO:0000256" key="1">
    <source>
        <dbReference type="ARBA" id="ARBA00004651"/>
    </source>
</evidence>
<reference evidence="9 11" key="2">
    <citation type="journal article" date="2016" name="Genome Announc.">
        <title>Genome Sequence of Nitrosomonas communis Strain Nm2, a Mesophilic Ammonia-Oxidizing Bacterium Isolated from Mediterranean Soil.</title>
        <authorList>
            <person name="Kozlowski J.A."/>
            <person name="Kits K.D."/>
            <person name="Stein L.Y."/>
        </authorList>
    </citation>
    <scope>NUCLEOTIDE SEQUENCE [LARGE SCALE GENOMIC DNA]</scope>
    <source>
        <strain evidence="9 11">Nm2</strain>
    </source>
</reference>
<feature type="transmembrane region" description="Helical" evidence="8">
    <location>
        <begin position="244"/>
        <end position="268"/>
    </location>
</feature>
<dbReference type="KEGG" id="nco:AAW31_08975"/>
<dbReference type="Proteomes" id="UP000034156">
    <property type="component" value="Chromosome"/>
</dbReference>
<evidence type="ECO:0000256" key="4">
    <source>
        <dbReference type="ARBA" id="ARBA00022475"/>
    </source>
</evidence>
<dbReference type="Pfam" id="PF03595">
    <property type="entry name" value="SLAC1"/>
    <property type="match status" value="1"/>
</dbReference>
<feature type="transmembrane region" description="Helical" evidence="8">
    <location>
        <begin position="81"/>
        <end position="101"/>
    </location>
</feature>
<dbReference type="PATRIC" id="fig|44574.3.peg.2193"/>
<keyword evidence="3" id="KW-0813">Transport</keyword>
<feature type="transmembrane region" description="Helical" evidence="8">
    <location>
        <begin position="50"/>
        <end position="69"/>
    </location>
</feature>
<feature type="transmembrane region" description="Helical" evidence="8">
    <location>
        <begin position="317"/>
        <end position="337"/>
    </location>
</feature>
<feature type="transmembrane region" description="Helical" evidence="8">
    <location>
        <begin position="176"/>
        <end position="201"/>
    </location>
</feature>
<gene>
    <name evidence="9" type="ORF">AAW31_08975</name>
    <name evidence="10" type="ORF">BCL69_102716</name>
</gene>
<evidence type="ECO:0000256" key="5">
    <source>
        <dbReference type="ARBA" id="ARBA00022692"/>
    </source>
</evidence>
<dbReference type="InterPro" id="IPR004695">
    <property type="entry name" value="SLAC1/Mae1/Ssu1/TehA"/>
</dbReference>
<dbReference type="PANTHER" id="PTHR31686">
    <property type="match status" value="1"/>
</dbReference>
<dbReference type="InterPro" id="IPR038665">
    <property type="entry name" value="Voltage-dep_anion_channel_sf"/>
</dbReference>
<sequence length="372" mass="41900">MKRCSSIILDGIRNFHPSYFAMVMATGIVSIAFEAMAFTGIARALFALNLVFYLILCTILTIRIVLFLPDVLTDLRTLRRAVPFLTFVVGTNTIGMQLVTFHQATELAMWLWLVALIGWVVCLYFILLGFILMRGKPLHEIVNGATLLIVVSTVSVSLLGVRLLEAAGSHAGYAYFMAGSVWVLAFVFYLMIVTLLIYRLFFQRFEPAEWDAPYWICMGATAIITLGGAEFVLRMPGLSAWQGIWLVILWITVFAWMIGTMWIPYLLVMDILKFTRVNIADSAPLWIKTFPWARLAFGGQCHVYDPPCWSRVFPMGMYTASTLSLVKVTSFGSLAIISQYWGWFALLIWSLTLIGMLRTVFAAINLVTISTR</sequence>
<comment type="subcellular location">
    <subcellularLocation>
        <location evidence="1">Cell membrane</location>
        <topology evidence="1">Multi-pass membrane protein</topology>
    </subcellularLocation>
</comment>
<comment type="similarity">
    <text evidence="2">Belongs to the tellurite-resistance/dicarboxylate transporter (TDT) family.</text>
</comment>
<evidence type="ECO:0000313" key="10">
    <source>
        <dbReference type="EMBL" id="TYP87047.1"/>
    </source>
</evidence>
<dbReference type="OrthoDB" id="958273at2"/>
<dbReference type="EMBL" id="VNHT01000027">
    <property type="protein sequence ID" value="TYP87047.1"/>
    <property type="molecule type" value="Genomic_DNA"/>
</dbReference>
<feature type="transmembrane region" description="Helical" evidence="8">
    <location>
        <begin position="213"/>
        <end position="232"/>
    </location>
</feature>
<evidence type="ECO:0000256" key="7">
    <source>
        <dbReference type="ARBA" id="ARBA00023136"/>
    </source>
</evidence>
<feature type="transmembrane region" description="Helical" evidence="8">
    <location>
        <begin position="20"/>
        <end position="44"/>
    </location>
</feature>
<dbReference type="PANTHER" id="PTHR31686:SF3">
    <property type="entry name" value="ACID TRANSPORT PROTEIN, PUTATIVE (AFU_ORTHOLOGUE AFUA_4G09410)-RELATED"/>
    <property type="match status" value="1"/>
</dbReference>
<dbReference type="Gene3D" id="1.50.10.150">
    <property type="entry name" value="Voltage-dependent anion channel"/>
    <property type="match status" value="1"/>
</dbReference>
<evidence type="ECO:0000313" key="12">
    <source>
        <dbReference type="Proteomes" id="UP000324176"/>
    </source>
</evidence>
<evidence type="ECO:0000256" key="3">
    <source>
        <dbReference type="ARBA" id="ARBA00022448"/>
    </source>
</evidence>
<keyword evidence="5 8" id="KW-0812">Transmembrane</keyword>
<accession>A0A0F7KFH7</accession>
<dbReference type="GO" id="GO:0005886">
    <property type="term" value="C:plasma membrane"/>
    <property type="evidence" value="ECO:0007669"/>
    <property type="project" value="UniProtKB-SubCell"/>
</dbReference>
<feature type="transmembrane region" description="Helical" evidence="8">
    <location>
        <begin position="145"/>
        <end position="164"/>
    </location>
</feature>
<dbReference type="CDD" id="cd09319">
    <property type="entry name" value="TDT_like_1"/>
    <property type="match status" value="1"/>
</dbReference>
<dbReference type="RefSeq" id="WP_046849987.1">
    <property type="nucleotide sequence ID" value="NZ_CP011451.1"/>
</dbReference>